<dbReference type="Proteomes" id="UP001500540">
    <property type="component" value="Unassembled WGS sequence"/>
</dbReference>
<dbReference type="InterPro" id="IPR050109">
    <property type="entry name" value="HTH-type_TetR-like_transc_reg"/>
</dbReference>
<sequence length="218" mass="24645">MDDARWQDECVAESENTATTSTSSTMTSTEQRIWDAAIELFGRRGFAATGIRDIAREAGITVATLYHYMTSKEELLCRVMVDAMNVQLTAARPAETRYSDPRERIKHLVRQHVSFHCRFGLVARVTDSELRSLNDGARHQVVALRDEYEAIWQRTLEYGREQGIFDIGDLKLTTRAVLGTCTSVYAWYRPDGPLSVDQISDEYCAIVLRQCVVHGTSS</sequence>
<evidence type="ECO:0000256" key="2">
    <source>
        <dbReference type="ARBA" id="ARBA00023125"/>
    </source>
</evidence>
<evidence type="ECO:0000256" key="5">
    <source>
        <dbReference type="SAM" id="MobiDB-lite"/>
    </source>
</evidence>
<dbReference type="InterPro" id="IPR041490">
    <property type="entry name" value="KstR2_TetR_C"/>
</dbReference>
<dbReference type="Gene3D" id="1.10.10.60">
    <property type="entry name" value="Homeodomain-like"/>
    <property type="match status" value="1"/>
</dbReference>
<protein>
    <submittedName>
        <fullName evidence="7">TetR/AcrR family transcriptional regulator</fullName>
    </submittedName>
</protein>
<dbReference type="Gene3D" id="1.10.357.10">
    <property type="entry name" value="Tetracycline Repressor, domain 2"/>
    <property type="match status" value="1"/>
</dbReference>
<dbReference type="InterPro" id="IPR009057">
    <property type="entry name" value="Homeodomain-like_sf"/>
</dbReference>
<keyword evidence="1" id="KW-0805">Transcription regulation</keyword>
<dbReference type="SUPFAM" id="SSF46689">
    <property type="entry name" value="Homeodomain-like"/>
    <property type="match status" value="1"/>
</dbReference>
<comment type="caution">
    <text evidence="7">The sequence shown here is derived from an EMBL/GenBank/DDBJ whole genome shotgun (WGS) entry which is preliminary data.</text>
</comment>
<dbReference type="Pfam" id="PF00440">
    <property type="entry name" value="TetR_N"/>
    <property type="match status" value="1"/>
</dbReference>
<organism evidence="7 8">
    <name type="scientific">Microbacterium kribbense</name>
    <dbReference type="NCBI Taxonomy" id="433645"/>
    <lineage>
        <taxon>Bacteria</taxon>
        <taxon>Bacillati</taxon>
        <taxon>Actinomycetota</taxon>
        <taxon>Actinomycetes</taxon>
        <taxon>Micrococcales</taxon>
        <taxon>Microbacteriaceae</taxon>
        <taxon>Microbacterium</taxon>
    </lineage>
</organism>
<evidence type="ECO:0000256" key="4">
    <source>
        <dbReference type="PROSITE-ProRule" id="PRU00335"/>
    </source>
</evidence>
<evidence type="ECO:0000313" key="8">
    <source>
        <dbReference type="Proteomes" id="UP001500540"/>
    </source>
</evidence>
<dbReference type="EMBL" id="BAABAF010000012">
    <property type="protein sequence ID" value="GAA3776826.1"/>
    <property type="molecule type" value="Genomic_DNA"/>
</dbReference>
<keyword evidence="2 4" id="KW-0238">DNA-binding</keyword>
<dbReference type="PANTHER" id="PTHR30055">
    <property type="entry name" value="HTH-TYPE TRANSCRIPTIONAL REGULATOR RUTR"/>
    <property type="match status" value="1"/>
</dbReference>
<evidence type="ECO:0000256" key="1">
    <source>
        <dbReference type="ARBA" id="ARBA00023015"/>
    </source>
</evidence>
<feature type="domain" description="HTH tetR-type" evidence="6">
    <location>
        <begin position="27"/>
        <end position="87"/>
    </location>
</feature>
<evidence type="ECO:0000313" key="7">
    <source>
        <dbReference type="EMBL" id="GAA3776826.1"/>
    </source>
</evidence>
<dbReference type="InterPro" id="IPR001647">
    <property type="entry name" value="HTH_TetR"/>
</dbReference>
<name>A0ABP7GVH4_9MICO</name>
<dbReference type="PRINTS" id="PR00455">
    <property type="entry name" value="HTHTETR"/>
</dbReference>
<dbReference type="PANTHER" id="PTHR30055:SF234">
    <property type="entry name" value="HTH-TYPE TRANSCRIPTIONAL REGULATOR BETI"/>
    <property type="match status" value="1"/>
</dbReference>
<evidence type="ECO:0000256" key="3">
    <source>
        <dbReference type="ARBA" id="ARBA00023163"/>
    </source>
</evidence>
<accession>A0ABP7GVH4</accession>
<feature type="compositionally biased region" description="Low complexity" evidence="5">
    <location>
        <begin position="13"/>
        <end position="26"/>
    </location>
</feature>
<evidence type="ECO:0000259" key="6">
    <source>
        <dbReference type="PROSITE" id="PS50977"/>
    </source>
</evidence>
<feature type="DNA-binding region" description="H-T-H motif" evidence="4">
    <location>
        <begin position="50"/>
        <end position="69"/>
    </location>
</feature>
<dbReference type="InterPro" id="IPR036271">
    <property type="entry name" value="Tet_transcr_reg_TetR-rel_C_sf"/>
</dbReference>
<feature type="region of interest" description="Disordered" evidence="5">
    <location>
        <begin position="1"/>
        <end position="26"/>
    </location>
</feature>
<dbReference type="SUPFAM" id="SSF48498">
    <property type="entry name" value="Tetracyclin repressor-like, C-terminal domain"/>
    <property type="match status" value="1"/>
</dbReference>
<reference evidence="8" key="1">
    <citation type="journal article" date="2019" name="Int. J. Syst. Evol. Microbiol.">
        <title>The Global Catalogue of Microorganisms (GCM) 10K type strain sequencing project: providing services to taxonomists for standard genome sequencing and annotation.</title>
        <authorList>
            <consortium name="The Broad Institute Genomics Platform"/>
            <consortium name="The Broad Institute Genome Sequencing Center for Infectious Disease"/>
            <person name="Wu L."/>
            <person name="Ma J."/>
        </authorList>
    </citation>
    <scope>NUCLEOTIDE SEQUENCE [LARGE SCALE GENOMIC DNA]</scope>
    <source>
        <strain evidence="8">JCM 16950</strain>
    </source>
</reference>
<dbReference type="PROSITE" id="PS50977">
    <property type="entry name" value="HTH_TETR_2"/>
    <property type="match status" value="1"/>
</dbReference>
<keyword evidence="8" id="KW-1185">Reference proteome</keyword>
<proteinExistence type="predicted"/>
<keyword evidence="3" id="KW-0804">Transcription</keyword>
<dbReference type="Pfam" id="PF17932">
    <property type="entry name" value="TetR_C_24"/>
    <property type="match status" value="1"/>
</dbReference>
<gene>
    <name evidence="7" type="ORF">GCM10022240_30370</name>
</gene>